<comment type="similarity">
    <text evidence="1">Belongs to the NAD(P)-dependent epimerase/dehydratase family.</text>
</comment>
<evidence type="ECO:0000313" key="3">
    <source>
        <dbReference type="EMBL" id="HCK24564.1"/>
    </source>
</evidence>
<dbReference type="Gene3D" id="3.40.50.720">
    <property type="entry name" value="NAD(P)-binding Rossmann-like Domain"/>
    <property type="match status" value="1"/>
</dbReference>
<protein>
    <submittedName>
        <fullName evidence="3">NAD(P)-dependent oxidoreductase</fullName>
    </submittedName>
</protein>
<dbReference type="InterPro" id="IPR036291">
    <property type="entry name" value="NAD(P)-bd_dom_sf"/>
</dbReference>
<dbReference type="Proteomes" id="UP000263098">
    <property type="component" value="Unassembled WGS sequence"/>
</dbReference>
<dbReference type="PANTHER" id="PTHR43000">
    <property type="entry name" value="DTDP-D-GLUCOSE 4,6-DEHYDRATASE-RELATED"/>
    <property type="match status" value="1"/>
</dbReference>
<dbReference type="Pfam" id="PF01370">
    <property type="entry name" value="Epimerase"/>
    <property type="match status" value="1"/>
</dbReference>
<comment type="caution">
    <text evidence="3">The sequence shown here is derived from an EMBL/GenBank/DDBJ whole genome shotgun (WGS) entry which is preliminary data.</text>
</comment>
<reference evidence="3 4" key="1">
    <citation type="journal article" date="2018" name="Nat. Biotechnol.">
        <title>A standardized bacterial taxonomy based on genome phylogeny substantially revises the tree of life.</title>
        <authorList>
            <person name="Parks D.H."/>
            <person name="Chuvochina M."/>
            <person name="Waite D.W."/>
            <person name="Rinke C."/>
            <person name="Skarshewski A."/>
            <person name="Chaumeil P.A."/>
            <person name="Hugenholtz P."/>
        </authorList>
    </citation>
    <scope>NUCLEOTIDE SEQUENCE [LARGE SCALE GENOMIC DNA]</scope>
    <source>
        <strain evidence="3">UBA9667</strain>
    </source>
</reference>
<dbReference type="InterPro" id="IPR001509">
    <property type="entry name" value="Epimerase_deHydtase"/>
</dbReference>
<evidence type="ECO:0000256" key="1">
    <source>
        <dbReference type="ARBA" id="ARBA00007637"/>
    </source>
</evidence>
<proteinExistence type="inferred from homology"/>
<name>A0A3D2SFG0_9BACE</name>
<sequence>MKKVVVTGANGFVGYWLIRELCKNGVKVTAIIKDTNENISMLSDFKGVNIVYCELAELDTLKEKIVDRDFDAFYHLAWISAGGAGRADYAIQLQNVKYACDAVGIAKELGCKKILFAGTVTEKIAENILNLSGKAVNNIYGICKHMTHCLVDVESQRQGIDYVWMQFSNLYGPYSINGNIVGYTIKELLQGNEAKFGPANQIYDLLYIEDLVYAAYLLGTKETKSHTYYLGSGQLRILSDFLKEIGDVCGKPELIKIGARPDDGTRYKEEWFDITPLKKDTGYRPKVSFEQGLKETIEWMKTTLN</sequence>
<dbReference type="SUPFAM" id="SSF51735">
    <property type="entry name" value="NAD(P)-binding Rossmann-fold domains"/>
    <property type="match status" value="1"/>
</dbReference>
<accession>A0A3D2SFG0</accession>
<gene>
    <name evidence="3" type="ORF">DHW31_07285</name>
</gene>
<dbReference type="EMBL" id="DPVG01000263">
    <property type="protein sequence ID" value="HCK24564.1"/>
    <property type="molecule type" value="Genomic_DNA"/>
</dbReference>
<feature type="domain" description="NAD-dependent epimerase/dehydratase" evidence="2">
    <location>
        <begin position="4"/>
        <end position="230"/>
    </location>
</feature>
<organism evidence="3 4">
    <name type="scientific">Bacteroides graminisolvens</name>
    <dbReference type="NCBI Taxonomy" id="477666"/>
    <lineage>
        <taxon>Bacteria</taxon>
        <taxon>Pseudomonadati</taxon>
        <taxon>Bacteroidota</taxon>
        <taxon>Bacteroidia</taxon>
        <taxon>Bacteroidales</taxon>
        <taxon>Bacteroidaceae</taxon>
        <taxon>Bacteroides</taxon>
    </lineage>
</organism>
<evidence type="ECO:0000259" key="2">
    <source>
        <dbReference type="Pfam" id="PF01370"/>
    </source>
</evidence>
<evidence type="ECO:0000313" key="4">
    <source>
        <dbReference type="Proteomes" id="UP000263098"/>
    </source>
</evidence>
<dbReference type="AlphaFoldDB" id="A0A3D2SFG0"/>